<accession>W9C705</accession>
<dbReference type="EMBL" id="AYSA01000587">
    <property type="protein sequence ID" value="ESZ90679.1"/>
    <property type="molecule type" value="Genomic_DNA"/>
</dbReference>
<reference evidence="1 2" key="1">
    <citation type="journal article" date="2014" name="Genome Announc.">
        <title>Draft genome sequence of Sclerotinia borealis, a psychrophilic plant pathogenic fungus.</title>
        <authorList>
            <person name="Mardanov A.V."/>
            <person name="Beletsky A.V."/>
            <person name="Kadnikov V.V."/>
            <person name="Ignatov A.N."/>
            <person name="Ravin N.V."/>
        </authorList>
    </citation>
    <scope>NUCLEOTIDE SEQUENCE [LARGE SCALE GENOMIC DNA]</scope>
    <source>
        <strain evidence="2">F-4157</strain>
    </source>
</reference>
<protein>
    <submittedName>
        <fullName evidence="1">Uncharacterized protein</fullName>
    </submittedName>
</protein>
<dbReference type="Gene3D" id="3.90.25.10">
    <property type="entry name" value="UDP-galactose 4-epimerase, domain 1"/>
    <property type="match status" value="1"/>
</dbReference>
<name>W9C705_SCLBF</name>
<gene>
    <name evidence="1" type="ORF">SBOR_8941</name>
</gene>
<organism evidence="1 2">
    <name type="scientific">Sclerotinia borealis (strain F-4128)</name>
    <dbReference type="NCBI Taxonomy" id="1432307"/>
    <lineage>
        <taxon>Eukaryota</taxon>
        <taxon>Fungi</taxon>
        <taxon>Dikarya</taxon>
        <taxon>Ascomycota</taxon>
        <taxon>Pezizomycotina</taxon>
        <taxon>Leotiomycetes</taxon>
        <taxon>Helotiales</taxon>
        <taxon>Sclerotiniaceae</taxon>
        <taxon>Sclerotinia</taxon>
    </lineage>
</organism>
<comment type="caution">
    <text evidence="1">The sequence shown here is derived from an EMBL/GenBank/DDBJ whole genome shotgun (WGS) entry which is preliminary data.</text>
</comment>
<evidence type="ECO:0000313" key="2">
    <source>
        <dbReference type="Proteomes" id="UP000019487"/>
    </source>
</evidence>
<proteinExistence type="predicted"/>
<keyword evidence="2" id="KW-1185">Reference proteome</keyword>
<dbReference type="HOGENOM" id="CLU_1338205_0_0_1"/>
<sequence>MLAMRSNTFRNSTRPIRAGVHSAKIFADYGANTIVKEFEMLGTCWQRTCNLTLSLRNSGGEKQFTMLTTTHPRRGKAIVDAAAQVLADKGKLERFIWSTLPNFNELSKREYLRKERKELWEKSSLLNMGFYTTNIKNYQELFAPKKKDDGSGELILHNPSLNAAEHPFVVPTDAGIFAELLVRVPPKQDLLAVSETASHETFFKV</sequence>
<dbReference type="Gene3D" id="3.40.50.720">
    <property type="entry name" value="NAD(P)-binding Rossmann-like Domain"/>
    <property type="match status" value="1"/>
</dbReference>
<dbReference type="Proteomes" id="UP000019487">
    <property type="component" value="Unassembled WGS sequence"/>
</dbReference>
<evidence type="ECO:0000313" key="1">
    <source>
        <dbReference type="EMBL" id="ESZ90679.1"/>
    </source>
</evidence>
<dbReference type="AlphaFoldDB" id="W9C705"/>
<dbReference type="STRING" id="1432307.W9C705"/>
<dbReference type="OrthoDB" id="3358371at2759"/>